<evidence type="ECO:0000256" key="1">
    <source>
        <dbReference type="SAM" id="MobiDB-lite"/>
    </source>
</evidence>
<name>A0A2H1WXM6_SPOFR</name>
<dbReference type="AlphaFoldDB" id="A0A2H1WXM6"/>
<gene>
    <name evidence="2" type="ORF">SFRICE_033979</name>
</gene>
<dbReference type="EMBL" id="ODYU01011837">
    <property type="protein sequence ID" value="SOQ57808.1"/>
    <property type="molecule type" value="Genomic_DNA"/>
</dbReference>
<accession>A0A2H1WXM6</accession>
<organism evidence="2">
    <name type="scientific">Spodoptera frugiperda</name>
    <name type="common">Fall armyworm</name>
    <dbReference type="NCBI Taxonomy" id="7108"/>
    <lineage>
        <taxon>Eukaryota</taxon>
        <taxon>Metazoa</taxon>
        <taxon>Ecdysozoa</taxon>
        <taxon>Arthropoda</taxon>
        <taxon>Hexapoda</taxon>
        <taxon>Insecta</taxon>
        <taxon>Pterygota</taxon>
        <taxon>Neoptera</taxon>
        <taxon>Endopterygota</taxon>
        <taxon>Lepidoptera</taxon>
        <taxon>Glossata</taxon>
        <taxon>Ditrysia</taxon>
        <taxon>Noctuoidea</taxon>
        <taxon>Noctuidae</taxon>
        <taxon>Amphipyrinae</taxon>
        <taxon>Spodoptera</taxon>
    </lineage>
</organism>
<evidence type="ECO:0000313" key="2">
    <source>
        <dbReference type="EMBL" id="SOQ57808.1"/>
    </source>
</evidence>
<feature type="region of interest" description="Disordered" evidence="1">
    <location>
        <begin position="150"/>
        <end position="204"/>
    </location>
</feature>
<reference evidence="2" key="1">
    <citation type="submission" date="2016-07" db="EMBL/GenBank/DDBJ databases">
        <authorList>
            <person name="Bretaudeau A."/>
        </authorList>
    </citation>
    <scope>NUCLEOTIDE SEQUENCE</scope>
    <source>
        <strain evidence="2">Rice</strain>
        <tissue evidence="2">Whole body</tissue>
    </source>
</reference>
<protein>
    <submittedName>
        <fullName evidence="2">SFRICE_033979</fullName>
    </submittedName>
</protein>
<proteinExistence type="predicted"/>
<feature type="compositionally biased region" description="Polar residues" evidence="1">
    <location>
        <begin position="150"/>
        <end position="159"/>
    </location>
</feature>
<sequence length="204" mass="22204">MLDYPVGLKLKISGSIPRVGFNLDAIGEKSENIASLAKTMSPYDNDDAAYDGARLPISNLFTRALQTPGLYLSGNADSDKEFHSLAVRTRKLEALNHSVAGNLTKSRSSTFWHSISTFIFGLAPWWPHCNLHLIPKIRWDWKRPKSGITAGSSKINTSPDPGIEPETPCPAVAHGQRGSPVLSIDEMVLPSGNNPSPSAKRDDK</sequence>